<feature type="transmembrane region" description="Helical" evidence="12">
    <location>
        <begin position="229"/>
        <end position="246"/>
    </location>
</feature>
<evidence type="ECO:0000313" key="14">
    <source>
        <dbReference type="EMBL" id="ORE85567.1"/>
    </source>
</evidence>
<name>A0A1Y1SAX8_9GAMM</name>
<gene>
    <name evidence="12 14" type="primary">ubiA</name>
    <name evidence="14" type="ORF">ATO7_15133</name>
</gene>
<sequence>MQRLNAYYRLVRLDRPIGNMLLLWPTLWGLWVAADGLPPWNILAIFVLGTFLMRAAGCAINDFADRKIDPHVKRTDQRPLAAGEIQAWEAVMVFVVLALVAFGLALQLNRLALLLSIPAVILAGSYPFAKRYTYLPQAHLGMAFAAGIPMGFAALTGQVPALAWLLVLITLLWTIVYDTFYAMVDRDDDLKIGVKSTAVLFGRHDRLITGLLQLAVIGLLVVLGCWKGYGLWFYLGVAVGAGHFVWQQFLIRERQREPCFQAFLNNHRFGMAIFAGLLLQTL</sequence>
<comment type="caution">
    <text evidence="14">The sequence shown here is derived from an EMBL/GenBank/DDBJ whole genome shotgun (WGS) entry which is preliminary data.</text>
</comment>
<feature type="transmembrane region" description="Helical" evidence="12">
    <location>
        <begin position="85"/>
        <end position="105"/>
    </location>
</feature>
<feature type="transmembrane region" description="Helical" evidence="12">
    <location>
        <begin position="161"/>
        <end position="184"/>
    </location>
</feature>
<keyword evidence="9 12" id="KW-0460">Magnesium</keyword>
<keyword evidence="8 12" id="KW-0812">Transmembrane</keyword>
<keyword evidence="7 12" id="KW-0831">Ubiquinone biosynthesis</keyword>
<dbReference type="STRING" id="1317117.ATO7_15133"/>
<keyword evidence="11 12" id="KW-0472">Membrane</keyword>
<evidence type="ECO:0000256" key="11">
    <source>
        <dbReference type="ARBA" id="ARBA00023136"/>
    </source>
</evidence>
<evidence type="ECO:0000256" key="5">
    <source>
        <dbReference type="ARBA" id="ARBA00022519"/>
    </source>
</evidence>
<organism evidence="14 15">
    <name type="scientific">Oceanococcus atlanticus</name>
    <dbReference type="NCBI Taxonomy" id="1317117"/>
    <lineage>
        <taxon>Bacteria</taxon>
        <taxon>Pseudomonadati</taxon>
        <taxon>Pseudomonadota</taxon>
        <taxon>Gammaproteobacteria</taxon>
        <taxon>Chromatiales</taxon>
        <taxon>Oceanococcaceae</taxon>
        <taxon>Oceanococcus</taxon>
    </lineage>
</organism>
<dbReference type="HAMAP" id="MF_01635">
    <property type="entry name" value="UbiA"/>
    <property type="match status" value="1"/>
</dbReference>
<comment type="subcellular location">
    <subcellularLocation>
        <location evidence="12">Cell inner membrane</location>
        <topology evidence="12">Multi-pass membrane protein</topology>
    </subcellularLocation>
    <subcellularLocation>
        <location evidence="2">Membrane</location>
        <topology evidence="2">Multi-pass membrane protein</topology>
    </subcellularLocation>
</comment>
<dbReference type="EC" id="2.5.1.39" evidence="12 13"/>
<dbReference type="InterPro" id="IPR000537">
    <property type="entry name" value="UbiA_prenyltransferase"/>
</dbReference>
<dbReference type="FunFam" id="1.20.120.1780:FF:000001">
    <property type="entry name" value="4-hydroxybenzoate octaprenyltransferase"/>
    <property type="match status" value="1"/>
</dbReference>
<dbReference type="NCBIfam" id="TIGR01474">
    <property type="entry name" value="ubiA_proteo"/>
    <property type="match status" value="1"/>
</dbReference>
<dbReference type="GO" id="GO:0006744">
    <property type="term" value="P:ubiquinone biosynthetic process"/>
    <property type="evidence" value="ECO:0007669"/>
    <property type="project" value="UniProtKB-UniRule"/>
</dbReference>
<dbReference type="FunFam" id="1.10.357.140:FF:000002">
    <property type="entry name" value="4-hydroxybenzoate octaprenyltransferase"/>
    <property type="match status" value="1"/>
</dbReference>
<dbReference type="GO" id="GO:0008412">
    <property type="term" value="F:4-hydroxybenzoate polyprenyltransferase activity"/>
    <property type="evidence" value="ECO:0007669"/>
    <property type="project" value="UniProtKB-UniRule"/>
</dbReference>
<evidence type="ECO:0000256" key="1">
    <source>
        <dbReference type="ARBA" id="ARBA00001946"/>
    </source>
</evidence>
<evidence type="ECO:0000256" key="12">
    <source>
        <dbReference type="HAMAP-Rule" id="MF_01635"/>
    </source>
</evidence>
<dbReference type="InterPro" id="IPR006370">
    <property type="entry name" value="HB_polyprenyltransferase-like"/>
</dbReference>
<evidence type="ECO:0000256" key="10">
    <source>
        <dbReference type="ARBA" id="ARBA00022989"/>
    </source>
</evidence>
<keyword evidence="6 12" id="KW-0808">Transferase</keyword>
<feature type="transmembrane region" description="Helical" evidence="12">
    <location>
        <begin position="16"/>
        <end position="34"/>
    </location>
</feature>
<feature type="transmembrane region" description="Helical" evidence="12">
    <location>
        <begin position="138"/>
        <end position="155"/>
    </location>
</feature>
<reference evidence="14 15" key="1">
    <citation type="submission" date="2013-04" db="EMBL/GenBank/DDBJ databases">
        <title>Oceanococcus atlanticus 22II-S10r2 Genome Sequencing.</title>
        <authorList>
            <person name="Lai Q."/>
            <person name="Li G."/>
            <person name="Shao Z."/>
        </authorList>
    </citation>
    <scope>NUCLEOTIDE SEQUENCE [LARGE SCALE GENOMIC DNA]</scope>
    <source>
        <strain evidence="14 15">22II-S10r2</strain>
    </source>
</reference>
<comment type="catalytic activity">
    <reaction evidence="12">
        <text>all-trans-octaprenyl diphosphate + 4-hydroxybenzoate = 4-hydroxy-3-(all-trans-octaprenyl)benzoate + diphosphate</text>
        <dbReference type="Rhea" id="RHEA:27782"/>
        <dbReference type="ChEBI" id="CHEBI:1617"/>
        <dbReference type="ChEBI" id="CHEBI:17879"/>
        <dbReference type="ChEBI" id="CHEBI:33019"/>
        <dbReference type="ChEBI" id="CHEBI:57711"/>
        <dbReference type="EC" id="2.5.1.39"/>
    </reaction>
</comment>
<evidence type="ECO:0000256" key="2">
    <source>
        <dbReference type="ARBA" id="ARBA00004141"/>
    </source>
</evidence>
<dbReference type="CDD" id="cd13959">
    <property type="entry name" value="PT_UbiA_COQ2"/>
    <property type="match status" value="1"/>
</dbReference>
<dbReference type="Gene3D" id="1.20.120.1780">
    <property type="entry name" value="UbiA prenyltransferase"/>
    <property type="match status" value="1"/>
</dbReference>
<dbReference type="Gene3D" id="1.10.357.140">
    <property type="entry name" value="UbiA prenyltransferase"/>
    <property type="match status" value="1"/>
</dbReference>
<evidence type="ECO:0000256" key="4">
    <source>
        <dbReference type="ARBA" id="ARBA00022475"/>
    </source>
</evidence>
<proteinExistence type="inferred from homology"/>
<comment type="pathway">
    <text evidence="12">Cofactor biosynthesis; ubiquinone biosynthesis.</text>
</comment>
<keyword evidence="5 12" id="KW-0997">Cell inner membrane</keyword>
<evidence type="ECO:0000256" key="13">
    <source>
        <dbReference type="NCBIfam" id="TIGR01474"/>
    </source>
</evidence>
<comment type="cofactor">
    <cofactor evidence="1 12">
        <name>Mg(2+)</name>
        <dbReference type="ChEBI" id="CHEBI:18420"/>
    </cofactor>
</comment>
<evidence type="ECO:0000256" key="7">
    <source>
        <dbReference type="ARBA" id="ARBA00022688"/>
    </source>
</evidence>
<evidence type="ECO:0000256" key="9">
    <source>
        <dbReference type="ARBA" id="ARBA00022842"/>
    </source>
</evidence>
<protein>
    <recommendedName>
        <fullName evidence="12 13">4-hydroxybenzoate octaprenyltransferase</fullName>
        <ecNumber evidence="12 13">2.5.1.39</ecNumber>
    </recommendedName>
    <alternativeName>
        <fullName evidence="12">4-HB polyprenyltransferase</fullName>
    </alternativeName>
</protein>
<dbReference type="Pfam" id="PF01040">
    <property type="entry name" value="UbiA"/>
    <property type="match status" value="1"/>
</dbReference>
<evidence type="ECO:0000256" key="8">
    <source>
        <dbReference type="ARBA" id="ARBA00022692"/>
    </source>
</evidence>
<dbReference type="UniPathway" id="UPA00232"/>
<feature type="transmembrane region" description="Helical" evidence="12">
    <location>
        <begin position="111"/>
        <end position="129"/>
    </location>
</feature>
<dbReference type="InterPro" id="IPR039653">
    <property type="entry name" value="Prenyltransferase"/>
</dbReference>
<dbReference type="Proteomes" id="UP000192342">
    <property type="component" value="Unassembled WGS sequence"/>
</dbReference>
<comment type="function">
    <text evidence="12">Catalyzes the prenylation of para-hydroxybenzoate (PHB) with an all-trans polyprenyl group. Mediates the second step in the final reaction sequence of ubiquinone-8 (UQ-8) biosynthesis, which is the condensation of the polyisoprenoid side chain with PHB, generating the first membrane-bound Q intermediate 3-octaprenyl-4-hydroxybenzoate.</text>
</comment>
<keyword evidence="4 12" id="KW-1003">Cell membrane</keyword>
<keyword evidence="15" id="KW-1185">Reference proteome</keyword>
<evidence type="ECO:0000256" key="6">
    <source>
        <dbReference type="ARBA" id="ARBA00022679"/>
    </source>
</evidence>
<dbReference type="PROSITE" id="PS00943">
    <property type="entry name" value="UBIA"/>
    <property type="match status" value="1"/>
</dbReference>
<keyword evidence="10 12" id="KW-1133">Transmembrane helix</keyword>
<evidence type="ECO:0000313" key="15">
    <source>
        <dbReference type="Proteomes" id="UP000192342"/>
    </source>
</evidence>
<accession>A0A1Y1SAX8</accession>
<dbReference type="InterPro" id="IPR030470">
    <property type="entry name" value="UbiA_prenylTrfase_CS"/>
</dbReference>
<dbReference type="PANTHER" id="PTHR11048:SF28">
    <property type="entry name" value="4-HYDROXYBENZOATE POLYPRENYLTRANSFERASE, MITOCHONDRIAL"/>
    <property type="match status" value="1"/>
</dbReference>
<feature type="transmembrane region" description="Helical" evidence="12">
    <location>
        <begin position="205"/>
        <end position="223"/>
    </location>
</feature>
<evidence type="ECO:0000256" key="3">
    <source>
        <dbReference type="ARBA" id="ARBA00005985"/>
    </source>
</evidence>
<dbReference type="GO" id="GO:0005886">
    <property type="term" value="C:plasma membrane"/>
    <property type="evidence" value="ECO:0007669"/>
    <property type="project" value="UniProtKB-SubCell"/>
</dbReference>
<dbReference type="EMBL" id="AQQV01000004">
    <property type="protein sequence ID" value="ORE85567.1"/>
    <property type="molecule type" value="Genomic_DNA"/>
</dbReference>
<comment type="similarity">
    <text evidence="3 12">Belongs to the UbiA prenyltransferase family.</text>
</comment>
<dbReference type="PANTHER" id="PTHR11048">
    <property type="entry name" value="PRENYLTRANSFERASES"/>
    <property type="match status" value="1"/>
</dbReference>
<dbReference type="AlphaFoldDB" id="A0A1Y1SAX8"/>
<dbReference type="InterPro" id="IPR044878">
    <property type="entry name" value="UbiA_sf"/>
</dbReference>
<dbReference type="RefSeq" id="WP_083563251.1">
    <property type="nucleotide sequence ID" value="NZ_AQQV01000004.1"/>
</dbReference>